<evidence type="ECO:0000256" key="1">
    <source>
        <dbReference type="SAM" id="Phobius"/>
    </source>
</evidence>
<proteinExistence type="predicted"/>
<keyword evidence="1" id="KW-0812">Transmembrane</keyword>
<dbReference type="AlphaFoldDB" id="A0A4R7BCL3"/>
<protein>
    <submittedName>
        <fullName evidence="2">Uncharacterized protein</fullName>
    </submittedName>
</protein>
<comment type="caution">
    <text evidence="2">The sequence shown here is derived from an EMBL/GenBank/DDBJ whole genome shotgun (WGS) entry which is preliminary data.</text>
</comment>
<organism evidence="2 3">
    <name type="scientific">Paludibacterium purpuratum</name>
    <dbReference type="NCBI Taxonomy" id="1144873"/>
    <lineage>
        <taxon>Bacteria</taxon>
        <taxon>Pseudomonadati</taxon>
        <taxon>Pseudomonadota</taxon>
        <taxon>Betaproteobacteria</taxon>
        <taxon>Neisseriales</taxon>
        <taxon>Chromobacteriaceae</taxon>
        <taxon>Paludibacterium</taxon>
    </lineage>
</organism>
<feature type="transmembrane region" description="Helical" evidence="1">
    <location>
        <begin position="159"/>
        <end position="178"/>
    </location>
</feature>
<keyword evidence="1" id="KW-1133">Transmembrane helix</keyword>
<name>A0A4R7BCL3_9NEIS</name>
<evidence type="ECO:0000313" key="3">
    <source>
        <dbReference type="Proteomes" id="UP000295611"/>
    </source>
</evidence>
<evidence type="ECO:0000313" key="2">
    <source>
        <dbReference type="EMBL" id="TDR81476.1"/>
    </source>
</evidence>
<accession>A0A4R7BCL3</accession>
<feature type="transmembrane region" description="Helical" evidence="1">
    <location>
        <begin position="18"/>
        <end position="34"/>
    </location>
</feature>
<feature type="transmembrane region" description="Helical" evidence="1">
    <location>
        <begin position="190"/>
        <end position="210"/>
    </location>
</feature>
<dbReference type="Proteomes" id="UP000295611">
    <property type="component" value="Unassembled WGS sequence"/>
</dbReference>
<gene>
    <name evidence="2" type="ORF">DFP86_103129</name>
</gene>
<reference evidence="2 3" key="1">
    <citation type="submission" date="2019-03" db="EMBL/GenBank/DDBJ databases">
        <title>Genomic Encyclopedia of Type Strains, Phase III (KMG-III): the genomes of soil and plant-associated and newly described type strains.</title>
        <authorList>
            <person name="Whitman W."/>
        </authorList>
    </citation>
    <scope>NUCLEOTIDE SEQUENCE [LARGE SCALE GENOMIC DNA]</scope>
    <source>
        <strain evidence="2 3">CECT 8976</strain>
    </source>
</reference>
<sequence length="211" mass="23859">MLVASAAQAQSLLRDTAHFQWIVLPMFLLVLYVYNEQIAERRWSVVLGGVAFWLMDWVNEIWNGLLAHFSGFAPVWGTPNGSSSLVLLIGLNIEISLMFAVMGLMAVRMLPPRRDLVFLGINNRLWLALANSALCVIVECWLNHIGVLTWEWPAWNLHAPWLIFLVGYLPFFLVAYWVHDMPSMVRKLKVVAGLASVVVLSLLVFGNLGWI</sequence>
<dbReference type="OrthoDB" id="3774739at2"/>
<feature type="transmembrane region" description="Helical" evidence="1">
    <location>
        <begin position="125"/>
        <end position="147"/>
    </location>
</feature>
<keyword evidence="3" id="KW-1185">Reference proteome</keyword>
<dbReference type="RefSeq" id="WP_133678849.1">
    <property type="nucleotide sequence ID" value="NZ_SNZP01000003.1"/>
</dbReference>
<feature type="transmembrane region" description="Helical" evidence="1">
    <location>
        <begin position="46"/>
        <end position="65"/>
    </location>
</feature>
<dbReference type="EMBL" id="SNZP01000003">
    <property type="protein sequence ID" value="TDR81476.1"/>
    <property type="molecule type" value="Genomic_DNA"/>
</dbReference>
<keyword evidence="1" id="KW-0472">Membrane</keyword>
<feature type="transmembrane region" description="Helical" evidence="1">
    <location>
        <begin position="85"/>
        <end position="104"/>
    </location>
</feature>